<evidence type="ECO:0000256" key="1">
    <source>
        <dbReference type="ARBA" id="ARBA00022583"/>
    </source>
</evidence>
<organism evidence="4 5">
    <name type="scientific">Melipona quadrifasciata</name>
    <dbReference type="NCBI Taxonomy" id="166423"/>
    <lineage>
        <taxon>Eukaryota</taxon>
        <taxon>Metazoa</taxon>
        <taxon>Ecdysozoa</taxon>
        <taxon>Arthropoda</taxon>
        <taxon>Hexapoda</taxon>
        <taxon>Insecta</taxon>
        <taxon>Pterygota</taxon>
        <taxon>Neoptera</taxon>
        <taxon>Endopterygota</taxon>
        <taxon>Hymenoptera</taxon>
        <taxon>Apocrita</taxon>
        <taxon>Aculeata</taxon>
        <taxon>Apoidea</taxon>
        <taxon>Anthophila</taxon>
        <taxon>Apidae</taxon>
        <taxon>Melipona</taxon>
    </lineage>
</organism>
<feature type="compositionally biased region" description="Pro residues" evidence="2">
    <location>
        <begin position="157"/>
        <end position="171"/>
    </location>
</feature>
<dbReference type="InterPro" id="IPR050431">
    <property type="entry name" value="Adaptor_comp_med_subunit"/>
</dbReference>
<feature type="region of interest" description="Disordered" evidence="2">
    <location>
        <begin position="1076"/>
        <end position="1104"/>
    </location>
</feature>
<feature type="domain" description="SHD" evidence="3">
    <location>
        <begin position="702"/>
        <end position="876"/>
    </location>
</feature>
<evidence type="ECO:0000313" key="5">
    <source>
        <dbReference type="Proteomes" id="UP000053105"/>
    </source>
</evidence>
<dbReference type="PROSITE" id="PS51070">
    <property type="entry name" value="SHD"/>
    <property type="match status" value="1"/>
</dbReference>
<feature type="region of interest" description="Disordered" evidence="2">
    <location>
        <begin position="209"/>
        <end position="228"/>
    </location>
</feature>
<feature type="compositionally biased region" description="Polar residues" evidence="2">
    <location>
        <begin position="209"/>
        <end position="224"/>
    </location>
</feature>
<keyword evidence="5" id="KW-1185">Reference proteome</keyword>
<gene>
    <name evidence="4" type="ORF">WN51_01505</name>
</gene>
<reference evidence="4 5" key="1">
    <citation type="submission" date="2015-07" db="EMBL/GenBank/DDBJ databases">
        <title>The genome of Melipona quadrifasciata.</title>
        <authorList>
            <person name="Pan H."/>
            <person name="Kapheim K."/>
        </authorList>
    </citation>
    <scope>NUCLEOTIDE SEQUENCE [LARGE SCALE GENOMIC DNA]</scope>
    <source>
        <strain evidence="4">0111107301</strain>
        <tissue evidence="4">Whole body</tissue>
    </source>
</reference>
<keyword evidence="1" id="KW-0254">Endocytosis</keyword>
<dbReference type="Proteomes" id="UP000053105">
    <property type="component" value="Unassembled WGS sequence"/>
</dbReference>
<protein>
    <submittedName>
        <fullName evidence="4">Protein stoned-B</fullName>
    </submittedName>
</protein>
<evidence type="ECO:0000313" key="4">
    <source>
        <dbReference type="EMBL" id="KOX72406.1"/>
    </source>
</evidence>
<dbReference type="OrthoDB" id="10063141at2759"/>
<evidence type="ECO:0000259" key="3">
    <source>
        <dbReference type="PROSITE" id="PS51070"/>
    </source>
</evidence>
<dbReference type="GO" id="GO:0006897">
    <property type="term" value="P:endocytosis"/>
    <property type="evidence" value="ECO:0007669"/>
    <property type="project" value="UniProtKB-KW"/>
</dbReference>
<dbReference type="AlphaFoldDB" id="A0A0M8ZY26"/>
<proteinExistence type="predicted"/>
<dbReference type="STRING" id="166423.A0A0M8ZY26"/>
<evidence type="ECO:0000256" key="2">
    <source>
        <dbReference type="SAM" id="MobiDB-lite"/>
    </source>
</evidence>
<feature type="compositionally biased region" description="Pro residues" evidence="2">
    <location>
        <begin position="136"/>
        <end position="147"/>
    </location>
</feature>
<dbReference type="EMBL" id="KQ435821">
    <property type="protein sequence ID" value="KOX72406.1"/>
    <property type="molecule type" value="Genomic_DNA"/>
</dbReference>
<name>A0A0M8ZY26_9HYME</name>
<dbReference type="InterPro" id="IPR012320">
    <property type="entry name" value="SHD_dom"/>
</dbReference>
<feature type="region of interest" description="Disordered" evidence="2">
    <location>
        <begin position="131"/>
        <end position="176"/>
    </location>
</feature>
<feature type="region of interest" description="Disordered" evidence="2">
    <location>
        <begin position="581"/>
        <end position="686"/>
    </location>
</feature>
<sequence length="1104" mass="119126">MDSKGGNPFLMDDYGVESNDNRVANQASNPFLQDFTDAGTTGGGENPFLNFGADQSYQSSAITVDSTNPFASFATETTAPSTGFESTTTDATTVNIFSSESSNIFATDDESSANLFDAPISSQASDELFGQELQSAPPPSPAVPVTPPQVKNGRPAPSRPPPPRPQPPAPPKNTKDLILSVTGAMDATSNHLLDRLQVCSGLPLLTSLDSQATRTPSPTLMHSPSPTPEHSYADFLDVDSNVPDLMSDDSKTVAEPPKNRDILDLFDAPNTDTTTTTIFSSSMTTEDTANLVTGVPLISTTTAQENPFVSITEQATSPTQAEDSFKSDFPETASVTSEKRASIASTTGVIGSDTEKAGIDLDFATESPVISETMQSSTTGIELFATSATHEQLSATTATTESAFFSVADTTSSGPFGVADTAATPFTTSMQTPSTQSLFASTKITVATSEPSEPFASDLLGDFGEPAKDTSGMIATSPIPGAEFPTNEAYKPEEQLDNFAATTKAIESTGDAFDIFASKFDKAAEQETSGGDPFLDAFGGGPTAMDTSSDVWGDSSATGSETAMTGFGEADGFDSFLSMTAPPPESTVKRTESVESDAGPDFSVFIKPKEDDQSGAIEGGTVPALAPPPKSPQNTAYADTSPRFNPFDKSGFAQNAIPTTEVVQPAEITRTDSQETPPTPLFDEDVSQPLEDFPRVTYTGDGWDMHLRQPNKKKITGQRFWKKIFVKLVYQGDNPVLQLFNSREDKDPFQELPLVPSYSISDIGAQQFDQYGKIFTVKLQYIFYKERPGVRPGQVTKAERLTNKLSQFAAYAIQGDYQGVKEFGSDLRKLGLPVEHAPQISQLFKLGSQNYEDMKQFSSAIEEALFRLPAHRDRALNYKMEDVQITVVDELYVEQNAQGQVEKQIARVRLFFLGFLSGRTEGGYSRAWVRVAETGPSALRGRDGPFSHSGVLDLLVQHFRYGSVKSAHRRTGKIKGIERFLGAVDTLEPQLMEVTSGQAKYEHQHRAIVWRMPRLPKEGQGISFVTVALMWATTFQNHDGDNPPEKYVRNLSRHEYRVGIEHTQGEGPGAYVSATYSRKIPETTPETQGEASDAGAESDSDSSE</sequence>
<dbReference type="PANTHER" id="PTHR10529">
    <property type="entry name" value="AP COMPLEX SUBUNIT MU"/>
    <property type="match status" value="1"/>
</dbReference>
<feature type="compositionally biased region" description="Polar residues" evidence="2">
    <location>
        <begin position="652"/>
        <end position="662"/>
    </location>
</feature>
<accession>A0A0M8ZY26</accession>